<evidence type="ECO:0000313" key="4">
    <source>
        <dbReference type="EMBL" id="TYK32442.1"/>
    </source>
</evidence>
<protein>
    <submittedName>
        <fullName evidence="4">DUF4974 domain-containing protein</fullName>
    </submittedName>
</protein>
<dbReference type="InterPro" id="IPR012373">
    <property type="entry name" value="Ferrdict_sens_TM"/>
</dbReference>
<comment type="caution">
    <text evidence="4">The sequence shown here is derived from an EMBL/GenBank/DDBJ whole genome shotgun (WGS) entry which is preliminary data.</text>
</comment>
<dbReference type="InterPro" id="IPR006860">
    <property type="entry name" value="FecR"/>
</dbReference>
<sequence>MSELEEKCIRFVLMNYKHGVFDTRKAFHEWKNKNSIHTRKRHIGYYWSGVAASLLLCIGTYLYWNMHEDDAWMRIAATDNIMEYMLPDSTFVTLSPHSTLKYRSEVFRKEQREVEMTGKAYFRVYRDAVHPFCVTGQYAVVKVLGTKFQIDETLSDSATEVYVSSGKVLFAAKGENDGMVLTKNMQASLMHGAHHPHIVASQTPNPVAWAVGKFVYEKTTLSDVLEELSNYYHVKLTTSNAEKTLSAEFETGDGLDVIVSLIEESLEVKIEKE</sequence>
<keyword evidence="1" id="KW-0472">Membrane</keyword>
<dbReference type="GO" id="GO:0016989">
    <property type="term" value="F:sigma factor antagonist activity"/>
    <property type="evidence" value="ECO:0007669"/>
    <property type="project" value="TreeGrafter"/>
</dbReference>
<evidence type="ECO:0000259" key="2">
    <source>
        <dbReference type="Pfam" id="PF04773"/>
    </source>
</evidence>
<feature type="domain" description="Protein FecR C-terminal" evidence="3">
    <location>
        <begin position="213"/>
        <end position="271"/>
    </location>
</feature>
<organism evidence="4 5">
    <name type="scientific">Bacteroides pyogenes</name>
    <dbReference type="NCBI Taxonomy" id="310300"/>
    <lineage>
        <taxon>Bacteria</taxon>
        <taxon>Pseudomonadati</taxon>
        <taxon>Bacteroidota</taxon>
        <taxon>Bacteroidia</taxon>
        <taxon>Bacteroidales</taxon>
        <taxon>Bacteroidaceae</taxon>
        <taxon>Bacteroides</taxon>
    </lineage>
</organism>
<evidence type="ECO:0000256" key="1">
    <source>
        <dbReference type="SAM" id="Phobius"/>
    </source>
</evidence>
<feature type="transmembrane region" description="Helical" evidence="1">
    <location>
        <begin position="43"/>
        <end position="64"/>
    </location>
</feature>
<dbReference type="Gene3D" id="2.60.120.1440">
    <property type="match status" value="1"/>
</dbReference>
<dbReference type="PANTHER" id="PTHR30273">
    <property type="entry name" value="PERIPLASMIC SIGNAL SENSOR AND SIGMA FACTOR ACTIVATOR FECR-RELATED"/>
    <property type="match status" value="1"/>
</dbReference>
<dbReference type="PIRSF" id="PIRSF018266">
    <property type="entry name" value="FecR"/>
    <property type="match status" value="1"/>
</dbReference>
<reference evidence="4 5" key="1">
    <citation type="submission" date="2019-07" db="EMBL/GenBank/DDBJ databases">
        <title>Draft Genome Sequences of Bacteroides pyogenes Strains Isolated from the Uterus Holstein Dairy Cows with Metritis.</title>
        <authorList>
            <person name="Cunha F."/>
            <person name="Galvao K.N."/>
            <person name="Jeon S.J."/>
            <person name="Jeong K.C."/>
        </authorList>
    </citation>
    <scope>NUCLEOTIDE SEQUENCE [LARGE SCALE GENOMIC DNA]</scope>
    <source>
        <strain evidence="4 5">KG-31</strain>
    </source>
</reference>
<feature type="domain" description="FecR protein" evidence="2">
    <location>
        <begin position="77"/>
        <end position="168"/>
    </location>
</feature>
<gene>
    <name evidence="4" type="ORF">FNJ60_11985</name>
</gene>
<name>A0A5D3EB80_9BACE</name>
<evidence type="ECO:0000259" key="3">
    <source>
        <dbReference type="Pfam" id="PF16344"/>
    </source>
</evidence>
<proteinExistence type="predicted"/>
<accession>A0A5D3EB80</accession>
<dbReference type="InterPro" id="IPR032508">
    <property type="entry name" value="FecR_C"/>
</dbReference>
<keyword evidence="5" id="KW-1185">Reference proteome</keyword>
<keyword evidence="1" id="KW-1133">Transmembrane helix</keyword>
<dbReference type="PANTHER" id="PTHR30273:SF2">
    <property type="entry name" value="PROTEIN FECR"/>
    <property type="match status" value="1"/>
</dbReference>
<dbReference type="EMBL" id="VKLW01000030">
    <property type="protein sequence ID" value="TYK32442.1"/>
    <property type="molecule type" value="Genomic_DNA"/>
</dbReference>
<dbReference type="Proteomes" id="UP000324383">
    <property type="component" value="Unassembled WGS sequence"/>
</dbReference>
<evidence type="ECO:0000313" key="5">
    <source>
        <dbReference type="Proteomes" id="UP000324383"/>
    </source>
</evidence>
<dbReference type="Pfam" id="PF16344">
    <property type="entry name" value="FecR_C"/>
    <property type="match status" value="1"/>
</dbReference>
<dbReference type="Pfam" id="PF04773">
    <property type="entry name" value="FecR"/>
    <property type="match status" value="1"/>
</dbReference>
<dbReference type="Gene3D" id="3.55.50.30">
    <property type="match status" value="1"/>
</dbReference>
<dbReference type="RefSeq" id="WP_027324978.1">
    <property type="nucleotide sequence ID" value="NZ_CAMBON010000024.1"/>
</dbReference>
<keyword evidence="1" id="KW-0812">Transmembrane</keyword>
<dbReference type="AlphaFoldDB" id="A0A5D3EB80"/>